<dbReference type="EMBL" id="MGKW01000023">
    <property type="protein sequence ID" value="OGN33815.1"/>
    <property type="molecule type" value="Genomic_DNA"/>
</dbReference>
<dbReference type="Proteomes" id="UP000178155">
    <property type="component" value="Unassembled WGS sequence"/>
</dbReference>
<name>A0A1F8H872_9BACT</name>
<gene>
    <name evidence="2" type="ORF">A3I39_01100</name>
</gene>
<feature type="transmembrane region" description="Helical" evidence="1">
    <location>
        <begin position="85"/>
        <end position="100"/>
    </location>
</feature>
<sequence length="138" mass="15271">MVYLKKICPICVLVSATWIILLVLRYVGYNVNESLIAMLMGGSAVGISYVLANKLSARDAKWWKLVSIPIAFLAAWQLLQYHFGWFALATILYWLTFLVFKGQTFKGSQGLALGSGSKSPESKALGTNQIESELDKCC</sequence>
<keyword evidence="1" id="KW-1133">Transmembrane helix</keyword>
<feature type="transmembrane region" description="Helical" evidence="1">
    <location>
        <begin position="7"/>
        <end position="28"/>
    </location>
</feature>
<accession>A0A1F8H872</accession>
<comment type="caution">
    <text evidence="2">The sequence shown here is derived from an EMBL/GenBank/DDBJ whole genome shotgun (WGS) entry which is preliminary data.</text>
</comment>
<keyword evidence="1" id="KW-0812">Transmembrane</keyword>
<evidence type="ECO:0000313" key="2">
    <source>
        <dbReference type="EMBL" id="OGN33815.1"/>
    </source>
</evidence>
<evidence type="ECO:0000313" key="3">
    <source>
        <dbReference type="Proteomes" id="UP000178155"/>
    </source>
</evidence>
<feature type="transmembrane region" description="Helical" evidence="1">
    <location>
        <begin position="34"/>
        <end position="52"/>
    </location>
</feature>
<keyword evidence="1" id="KW-0472">Membrane</keyword>
<reference evidence="2 3" key="1">
    <citation type="journal article" date="2016" name="Nat. Commun.">
        <title>Thousands of microbial genomes shed light on interconnected biogeochemical processes in an aquifer system.</title>
        <authorList>
            <person name="Anantharaman K."/>
            <person name="Brown C.T."/>
            <person name="Hug L.A."/>
            <person name="Sharon I."/>
            <person name="Castelle C.J."/>
            <person name="Probst A.J."/>
            <person name="Thomas B.C."/>
            <person name="Singh A."/>
            <person name="Wilkins M.J."/>
            <person name="Karaoz U."/>
            <person name="Brodie E.L."/>
            <person name="Williams K.H."/>
            <person name="Hubbard S.S."/>
            <person name="Banfield J.F."/>
        </authorList>
    </citation>
    <scope>NUCLEOTIDE SEQUENCE [LARGE SCALE GENOMIC DNA]</scope>
</reference>
<organism evidence="2 3">
    <name type="scientific">Candidatus Yanofskybacteria bacterium RIFCSPLOWO2_02_FULL_47_9b</name>
    <dbReference type="NCBI Taxonomy" id="1802708"/>
    <lineage>
        <taxon>Bacteria</taxon>
        <taxon>Candidatus Yanofskyibacteriota</taxon>
    </lineage>
</organism>
<feature type="transmembrane region" description="Helical" evidence="1">
    <location>
        <begin position="62"/>
        <end position="79"/>
    </location>
</feature>
<dbReference type="AlphaFoldDB" id="A0A1F8H872"/>
<protein>
    <submittedName>
        <fullName evidence="2">Uncharacterized protein</fullName>
    </submittedName>
</protein>
<evidence type="ECO:0000256" key="1">
    <source>
        <dbReference type="SAM" id="Phobius"/>
    </source>
</evidence>
<proteinExistence type="predicted"/>